<name>A0A1Y6CEY2_9BACT</name>
<organism evidence="10 11">
    <name type="scientific">Pseudobacteriovorax antillogorgiicola</name>
    <dbReference type="NCBI Taxonomy" id="1513793"/>
    <lineage>
        <taxon>Bacteria</taxon>
        <taxon>Pseudomonadati</taxon>
        <taxon>Bdellovibrionota</taxon>
        <taxon>Oligoflexia</taxon>
        <taxon>Oligoflexales</taxon>
        <taxon>Pseudobacteriovoracaceae</taxon>
        <taxon>Pseudobacteriovorax</taxon>
    </lineage>
</organism>
<feature type="domain" description="ABC transmembrane type-1" evidence="9">
    <location>
        <begin position="325"/>
        <end position="531"/>
    </location>
</feature>
<dbReference type="GO" id="GO:0005886">
    <property type="term" value="C:plasma membrane"/>
    <property type="evidence" value="ECO:0007669"/>
    <property type="project" value="UniProtKB-SubCell"/>
</dbReference>
<protein>
    <submittedName>
        <fullName evidence="10">Iron(III) transport system permease protein</fullName>
    </submittedName>
</protein>
<feature type="transmembrane region" description="Helical" evidence="8">
    <location>
        <begin position="95"/>
        <end position="116"/>
    </location>
</feature>
<dbReference type="Proteomes" id="UP000192907">
    <property type="component" value="Unassembled WGS sequence"/>
</dbReference>
<dbReference type="EMBL" id="FWZT01000020">
    <property type="protein sequence ID" value="SMF59542.1"/>
    <property type="molecule type" value="Genomic_DNA"/>
</dbReference>
<dbReference type="STRING" id="1513793.SAMN06296036_12015"/>
<dbReference type="PANTHER" id="PTHR43357:SF3">
    <property type="entry name" value="FE(3+)-TRANSPORT SYSTEM PERMEASE PROTEIN FBPB 2"/>
    <property type="match status" value="1"/>
</dbReference>
<feature type="transmembrane region" description="Helical" evidence="8">
    <location>
        <begin position="510"/>
        <end position="531"/>
    </location>
</feature>
<dbReference type="OrthoDB" id="5290262at2"/>
<evidence type="ECO:0000256" key="3">
    <source>
        <dbReference type="ARBA" id="ARBA00022475"/>
    </source>
</evidence>
<evidence type="ECO:0000256" key="4">
    <source>
        <dbReference type="ARBA" id="ARBA00022519"/>
    </source>
</evidence>
<reference evidence="11" key="1">
    <citation type="submission" date="2017-04" db="EMBL/GenBank/DDBJ databases">
        <authorList>
            <person name="Varghese N."/>
            <person name="Submissions S."/>
        </authorList>
    </citation>
    <scope>NUCLEOTIDE SEQUENCE [LARGE SCALE GENOMIC DNA]</scope>
    <source>
        <strain evidence="11">RKEM611</strain>
    </source>
</reference>
<evidence type="ECO:0000256" key="5">
    <source>
        <dbReference type="ARBA" id="ARBA00022692"/>
    </source>
</evidence>
<dbReference type="InterPro" id="IPR035906">
    <property type="entry name" value="MetI-like_sf"/>
</dbReference>
<proteinExistence type="inferred from homology"/>
<evidence type="ECO:0000256" key="7">
    <source>
        <dbReference type="ARBA" id="ARBA00023136"/>
    </source>
</evidence>
<feature type="transmembrane region" description="Helical" evidence="8">
    <location>
        <begin position="12"/>
        <end position="36"/>
    </location>
</feature>
<dbReference type="CDD" id="cd06261">
    <property type="entry name" value="TM_PBP2"/>
    <property type="match status" value="2"/>
</dbReference>
<keyword evidence="6 8" id="KW-1133">Transmembrane helix</keyword>
<feature type="transmembrane region" description="Helical" evidence="8">
    <location>
        <begin position="364"/>
        <end position="385"/>
    </location>
</feature>
<dbReference type="AlphaFoldDB" id="A0A1Y6CEY2"/>
<comment type="subcellular location">
    <subcellularLocation>
        <location evidence="1">Cell inner membrane</location>
        <topology evidence="1">Multi-pass membrane protein</topology>
    </subcellularLocation>
    <subcellularLocation>
        <location evidence="8">Cell membrane</location>
        <topology evidence="8">Multi-pass membrane protein</topology>
    </subcellularLocation>
</comment>
<keyword evidence="2 8" id="KW-0813">Transport</keyword>
<dbReference type="SUPFAM" id="SSF161098">
    <property type="entry name" value="MetI-like"/>
    <property type="match status" value="2"/>
</dbReference>
<feature type="transmembrane region" description="Helical" evidence="8">
    <location>
        <begin position="405"/>
        <end position="430"/>
    </location>
</feature>
<keyword evidence="11" id="KW-1185">Reference proteome</keyword>
<sequence>MKFYRFSKSSSLWRYASYGIALLAMSPILAVLASWLLPISEHWQHLREHLLLDLLGNSFCLLLGTLSLTFIIGVGSAWFLSLYQVPGRRWLRPALILPLAIPAYVNGFINLGFWDYSGPFHTALRSIGIDGQIFEIRSLPGAAWILTVSLYPYVYLMSRQAFDSQGGRVIEAGRSLGMPINKIFWQLAVPMARPWIFGSLALVGMETLADFGTVSIFGVDTFTTAIYKSWFGFFSPETAAQLSSLLLAIVFFVFMMDYLSRKGQKFVSANGVRKAMPFRKRSHAYLVAAGLWGLFLVAFLLPVVQMLVWAVEEGFPSWANLLDISTNSFLVGAITAASVAISAVVLVFAQRFFPIGKVMLANRLAILGYALPGSVLAIGVFLPLVRLDNVAADFIEGLTGHDPGLMLTGGMVTMVVGLSIRFLAVGHTAIQSAQERISPRIDEAAINFGVYGSQQIRLIHLPLIWRAILGAMVLVFIDVIKEMPLTLMTRPFGWDTLSVKIFELISEGEWQAAALPSLILVLLGLIPVSLFKRETAS</sequence>
<evidence type="ECO:0000256" key="1">
    <source>
        <dbReference type="ARBA" id="ARBA00004429"/>
    </source>
</evidence>
<keyword evidence="3" id="KW-1003">Cell membrane</keyword>
<dbReference type="PANTHER" id="PTHR43357">
    <property type="entry name" value="INNER MEMBRANE ABC TRANSPORTER PERMEASE PROTEIN YDCV"/>
    <property type="match status" value="1"/>
</dbReference>
<evidence type="ECO:0000313" key="10">
    <source>
        <dbReference type="EMBL" id="SMF59542.1"/>
    </source>
</evidence>
<evidence type="ECO:0000256" key="2">
    <source>
        <dbReference type="ARBA" id="ARBA00022448"/>
    </source>
</evidence>
<keyword evidence="5 8" id="KW-0812">Transmembrane</keyword>
<accession>A0A1Y6CEY2</accession>
<dbReference type="RefSeq" id="WP_132322973.1">
    <property type="nucleotide sequence ID" value="NZ_FWZT01000020.1"/>
</dbReference>
<feature type="domain" description="ABC transmembrane type-1" evidence="9">
    <location>
        <begin position="55"/>
        <end position="260"/>
    </location>
</feature>
<feature type="transmembrane region" description="Helical" evidence="8">
    <location>
        <begin position="329"/>
        <end position="352"/>
    </location>
</feature>
<comment type="similarity">
    <text evidence="8">Belongs to the binding-protein-dependent transport system permease family.</text>
</comment>
<dbReference type="PROSITE" id="PS50928">
    <property type="entry name" value="ABC_TM1"/>
    <property type="match status" value="2"/>
</dbReference>
<keyword evidence="4" id="KW-0997">Cell inner membrane</keyword>
<dbReference type="Pfam" id="PF00528">
    <property type="entry name" value="BPD_transp_1"/>
    <property type="match status" value="1"/>
</dbReference>
<evidence type="ECO:0000256" key="6">
    <source>
        <dbReference type="ARBA" id="ARBA00022989"/>
    </source>
</evidence>
<dbReference type="Gene3D" id="1.10.3720.10">
    <property type="entry name" value="MetI-like"/>
    <property type="match status" value="2"/>
</dbReference>
<feature type="transmembrane region" description="Helical" evidence="8">
    <location>
        <begin position="195"/>
        <end position="219"/>
    </location>
</feature>
<evidence type="ECO:0000256" key="8">
    <source>
        <dbReference type="RuleBase" id="RU363032"/>
    </source>
</evidence>
<evidence type="ECO:0000259" key="9">
    <source>
        <dbReference type="PROSITE" id="PS50928"/>
    </source>
</evidence>
<feature type="transmembrane region" description="Helical" evidence="8">
    <location>
        <begin position="136"/>
        <end position="156"/>
    </location>
</feature>
<keyword evidence="7 8" id="KW-0472">Membrane</keyword>
<dbReference type="GO" id="GO:0055085">
    <property type="term" value="P:transmembrane transport"/>
    <property type="evidence" value="ECO:0007669"/>
    <property type="project" value="InterPro"/>
</dbReference>
<gene>
    <name evidence="10" type="ORF">SAMN06296036_12015</name>
</gene>
<feature type="transmembrane region" description="Helical" evidence="8">
    <location>
        <begin position="239"/>
        <end position="259"/>
    </location>
</feature>
<evidence type="ECO:0000313" key="11">
    <source>
        <dbReference type="Proteomes" id="UP000192907"/>
    </source>
</evidence>
<feature type="transmembrane region" description="Helical" evidence="8">
    <location>
        <begin position="463"/>
        <end position="480"/>
    </location>
</feature>
<feature type="transmembrane region" description="Helical" evidence="8">
    <location>
        <begin position="56"/>
        <end position="83"/>
    </location>
</feature>
<feature type="transmembrane region" description="Helical" evidence="8">
    <location>
        <begin position="284"/>
        <end position="309"/>
    </location>
</feature>
<dbReference type="InterPro" id="IPR000515">
    <property type="entry name" value="MetI-like"/>
</dbReference>